<evidence type="ECO:0000313" key="1">
    <source>
        <dbReference type="EMBL" id="KAG5618090.1"/>
    </source>
</evidence>
<dbReference type="AlphaFoldDB" id="A0A9J6A1C6"/>
<evidence type="ECO:0000313" key="2">
    <source>
        <dbReference type="Proteomes" id="UP000824120"/>
    </source>
</evidence>
<gene>
    <name evidence="1" type="ORF">H5410_017914</name>
</gene>
<keyword evidence="2" id="KW-1185">Reference proteome</keyword>
<proteinExistence type="predicted"/>
<sequence length="203" mass="22023">MCIKVNSGSFKGWWAQPISIDHAFSTFAGEQKDGIFTATFTLLRDVDASSLSALTFGDFIDEPLVKNGGAILRNHRSDFASGSNRSILLNDLVPLLLPSPGPALYPLVVLPCLGSVTAQLLVRFSRARSITSFLTFSGNLRVYRSKFSPGTTNEWPSSPLAVTSNPHLPLFESKLRYFAANSPVLAPIPGSSQEFEPTPVHQV</sequence>
<reference evidence="1 2" key="1">
    <citation type="submission" date="2020-09" db="EMBL/GenBank/DDBJ databases">
        <title>De no assembly of potato wild relative species, Solanum commersonii.</title>
        <authorList>
            <person name="Cho K."/>
        </authorList>
    </citation>
    <scope>NUCLEOTIDE SEQUENCE [LARGE SCALE GENOMIC DNA]</scope>
    <source>
        <strain evidence="1">LZ3.2</strain>
        <tissue evidence="1">Leaf</tissue>
    </source>
</reference>
<organism evidence="1 2">
    <name type="scientific">Solanum commersonii</name>
    <name type="common">Commerson's wild potato</name>
    <name type="synonym">Commerson's nightshade</name>
    <dbReference type="NCBI Taxonomy" id="4109"/>
    <lineage>
        <taxon>Eukaryota</taxon>
        <taxon>Viridiplantae</taxon>
        <taxon>Streptophyta</taxon>
        <taxon>Embryophyta</taxon>
        <taxon>Tracheophyta</taxon>
        <taxon>Spermatophyta</taxon>
        <taxon>Magnoliopsida</taxon>
        <taxon>eudicotyledons</taxon>
        <taxon>Gunneridae</taxon>
        <taxon>Pentapetalae</taxon>
        <taxon>asterids</taxon>
        <taxon>lamiids</taxon>
        <taxon>Solanales</taxon>
        <taxon>Solanaceae</taxon>
        <taxon>Solanoideae</taxon>
        <taxon>Solaneae</taxon>
        <taxon>Solanum</taxon>
    </lineage>
</organism>
<dbReference type="Proteomes" id="UP000824120">
    <property type="component" value="Chromosome 3"/>
</dbReference>
<name>A0A9J6A1C6_SOLCO</name>
<protein>
    <submittedName>
        <fullName evidence="1">Uncharacterized protein</fullName>
    </submittedName>
</protein>
<accession>A0A9J6A1C6</accession>
<dbReference type="EMBL" id="JACXVP010000003">
    <property type="protein sequence ID" value="KAG5618090.1"/>
    <property type="molecule type" value="Genomic_DNA"/>
</dbReference>
<comment type="caution">
    <text evidence="1">The sequence shown here is derived from an EMBL/GenBank/DDBJ whole genome shotgun (WGS) entry which is preliminary data.</text>
</comment>